<gene>
    <name evidence="2" type="ORF">BGTH12_LOCUS4887</name>
</gene>
<reference evidence="2" key="1">
    <citation type="submission" date="2020-10" db="EMBL/GenBank/DDBJ databases">
        <authorList>
            <person name="Muller C M."/>
        </authorList>
    </citation>
    <scope>NUCLEOTIDE SEQUENCE</scope>
    <source>
        <strain evidence="2">THUN-12</strain>
    </source>
</reference>
<name>A0A9W4GFF4_BLUGR</name>
<comment type="caution">
    <text evidence="2">The sequence shown here is derived from an EMBL/GenBank/DDBJ whole genome shotgun (WGS) entry which is preliminary data.</text>
</comment>
<dbReference type="EMBL" id="CAJHIT010000007">
    <property type="protein sequence ID" value="CAD6503529.1"/>
    <property type="molecule type" value="Genomic_DNA"/>
</dbReference>
<evidence type="ECO:0000313" key="3">
    <source>
        <dbReference type="Proteomes" id="UP000683417"/>
    </source>
</evidence>
<evidence type="ECO:0000313" key="2">
    <source>
        <dbReference type="EMBL" id="CAD6503529.1"/>
    </source>
</evidence>
<organism evidence="2 3">
    <name type="scientific">Blumeria graminis f. sp. triticale</name>
    <dbReference type="NCBI Taxonomy" id="1689686"/>
    <lineage>
        <taxon>Eukaryota</taxon>
        <taxon>Fungi</taxon>
        <taxon>Dikarya</taxon>
        <taxon>Ascomycota</taxon>
        <taxon>Pezizomycotina</taxon>
        <taxon>Leotiomycetes</taxon>
        <taxon>Erysiphales</taxon>
        <taxon>Erysiphaceae</taxon>
        <taxon>Blumeria</taxon>
    </lineage>
</organism>
<evidence type="ECO:0000256" key="1">
    <source>
        <dbReference type="SAM" id="SignalP"/>
    </source>
</evidence>
<sequence>MRISSSIFLLSLLYLPFSSAVLGRSNANFQCGVKVSVKKLAIKTYMNKILRIRSGLNGKCNGRQCLKLILGEETAPLLDLEIGKFVGPGVTCLEPVPVSTSKPVAGLQFLLALTCSTSCQSVQLIQQDTRDIDKKTSLACVNLSKGKKVKRSLRKQRPL</sequence>
<protein>
    <submittedName>
        <fullName evidence="2">BgTH12-03191</fullName>
    </submittedName>
</protein>
<feature type="signal peptide" evidence="1">
    <location>
        <begin position="1"/>
        <end position="20"/>
    </location>
</feature>
<keyword evidence="1" id="KW-0732">Signal</keyword>
<dbReference type="Proteomes" id="UP000683417">
    <property type="component" value="Unassembled WGS sequence"/>
</dbReference>
<proteinExistence type="predicted"/>
<feature type="chain" id="PRO_5040895284" evidence="1">
    <location>
        <begin position="21"/>
        <end position="159"/>
    </location>
</feature>
<accession>A0A9W4GFF4</accession>
<dbReference type="AlphaFoldDB" id="A0A9W4GFF4"/>